<feature type="transmembrane region" description="Helical" evidence="11">
    <location>
        <begin position="32"/>
        <end position="53"/>
    </location>
</feature>
<proteinExistence type="inferred from homology"/>
<evidence type="ECO:0000256" key="3">
    <source>
        <dbReference type="ARBA" id="ARBA00022519"/>
    </source>
</evidence>
<dbReference type="PANTHER" id="PTHR28259">
    <property type="entry name" value="FLUORIDE EXPORT PROTEIN 1-RELATED"/>
    <property type="match status" value="1"/>
</dbReference>
<comment type="catalytic activity">
    <reaction evidence="10">
        <text>fluoride(in) = fluoride(out)</text>
        <dbReference type="Rhea" id="RHEA:76159"/>
        <dbReference type="ChEBI" id="CHEBI:17051"/>
    </reaction>
    <physiologicalReaction direction="left-to-right" evidence="10">
        <dbReference type="Rhea" id="RHEA:76160"/>
    </physiologicalReaction>
</comment>
<feature type="transmembrane region" description="Helical" evidence="11">
    <location>
        <begin position="98"/>
        <end position="119"/>
    </location>
</feature>
<evidence type="ECO:0000256" key="10">
    <source>
        <dbReference type="ARBA" id="ARBA00035585"/>
    </source>
</evidence>
<keyword evidence="2 11" id="KW-1003">Cell membrane</keyword>
<feature type="transmembrane region" description="Helical" evidence="11">
    <location>
        <begin position="65"/>
        <end position="86"/>
    </location>
</feature>
<evidence type="ECO:0000256" key="5">
    <source>
        <dbReference type="ARBA" id="ARBA00022989"/>
    </source>
</evidence>
<keyword evidence="5 11" id="KW-1133">Transmembrane helix</keyword>
<evidence type="ECO:0000256" key="11">
    <source>
        <dbReference type="HAMAP-Rule" id="MF_00454"/>
    </source>
</evidence>
<keyword evidence="11" id="KW-0479">Metal-binding</keyword>
<evidence type="ECO:0000256" key="7">
    <source>
        <dbReference type="ARBA" id="ARBA00023136"/>
    </source>
</evidence>
<keyword evidence="11" id="KW-0813">Transport</keyword>
<dbReference type="NCBIfam" id="TIGR00494">
    <property type="entry name" value="crcB"/>
    <property type="match status" value="1"/>
</dbReference>
<evidence type="ECO:0000256" key="8">
    <source>
        <dbReference type="ARBA" id="ARBA00023303"/>
    </source>
</evidence>
<protein>
    <recommendedName>
        <fullName evidence="11">Fluoride-specific ion channel FluC</fullName>
    </recommendedName>
</protein>
<feature type="binding site" evidence="11">
    <location>
        <position position="74"/>
    </location>
    <ligand>
        <name>Na(+)</name>
        <dbReference type="ChEBI" id="CHEBI:29101"/>
        <note>structural</note>
    </ligand>
</feature>
<evidence type="ECO:0000313" key="13">
    <source>
        <dbReference type="Proteomes" id="UP001174839"/>
    </source>
</evidence>
<reference evidence="12" key="1">
    <citation type="submission" date="2023-06" db="EMBL/GenBank/DDBJ databases">
        <title>Robiginitalea aurantiacus sp. nov. and Algoriphagus sediminis sp. nov., isolated from coastal sediment.</title>
        <authorList>
            <person name="Zhou Z.Y."/>
            <person name="An J."/>
            <person name="Jia Y.W."/>
            <person name="Du Z.J."/>
        </authorList>
    </citation>
    <scope>NUCLEOTIDE SEQUENCE</scope>
    <source>
        <strain evidence="12">M39</strain>
    </source>
</reference>
<comment type="activity regulation">
    <text evidence="11">Na(+) is not transported, but it plays an essential structural role and its presence is essential for fluoride channel function.</text>
</comment>
<feature type="binding site" evidence="11">
    <location>
        <position position="77"/>
    </location>
    <ligand>
        <name>Na(+)</name>
        <dbReference type="ChEBI" id="CHEBI:29101"/>
        <note>structural</note>
    </ligand>
</feature>
<keyword evidence="11" id="KW-0915">Sodium</keyword>
<organism evidence="12 13">
    <name type="scientific">Robiginitalea aurantiaca</name>
    <dbReference type="NCBI Taxonomy" id="3056915"/>
    <lineage>
        <taxon>Bacteria</taxon>
        <taxon>Pseudomonadati</taxon>
        <taxon>Bacteroidota</taxon>
        <taxon>Flavobacteriia</taxon>
        <taxon>Flavobacteriales</taxon>
        <taxon>Flavobacteriaceae</taxon>
        <taxon>Robiginitalea</taxon>
    </lineage>
</organism>
<evidence type="ECO:0000256" key="6">
    <source>
        <dbReference type="ARBA" id="ARBA00023065"/>
    </source>
</evidence>
<dbReference type="Proteomes" id="UP001174839">
    <property type="component" value="Unassembled WGS sequence"/>
</dbReference>
<dbReference type="RefSeq" id="WP_289724217.1">
    <property type="nucleotide sequence ID" value="NZ_JAUDUY010000002.1"/>
</dbReference>
<keyword evidence="8 11" id="KW-0407">Ion channel</keyword>
<comment type="caution">
    <text evidence="12">The sequence shown here is derived from an EMBL/GenBank/DDBJ whole genome shotgun (WGS) entry which is preliminary data.</text>
</comment>
<name>A0ABT7WD66_9FLAO</name>
<keyword evidence="7 11" id="KW-0472">Membrane</keyword>
<evidence type="ECO:0000256" key="9">
    <source>
        <dbReference type="ARBA" id="ARBA00035120"/>
    </source>
</evidence>
<sequence length="123" mass="13449">MKHLLLIFLGGGTGSALRYLISGYLNSSESQFYFGTFLVNILGCLLLGFLVGLSLKENSVSGEVMLLLGVGFCGGFTTFSTFGMEMFTLLREENYAMFFRYTGGSLIIGLLSTALGFWLSRSF</sequence>
<dbReference type="Pfam" id="PF02537">
    <property type="entry name" value="CRCB"/>
    <property type="match status" value="1"/>
</dbReference>
<comment type="subcellular location">
    <subcellularLocation>
        <location evidence="1 11">Cell membrane</location>
        <topology evidence="1 11">Multi-pass membrane protein</topology>
    </subcellularLocation>
</comment>
<keyword evidence="6 11" id="KW-0406">Ion transport</keyword>
<keyword evidence="3" id="KW-0997">Cell inner membrane</keyword>
<evidence type="ECO:0000256" key="1">
    <source>
        <dbReference type="ARBA" id="ARBA00004651"/>
    </source>
</evidence>
<dbReference type="HAMAP" id="MF_00454">
    <property type="entry name" value="FluC"/>
    <property type="match status" value="1"/>
</dbReference>
<gene>
    <name evidence="11 12" type="primary">crcB</name>
    <name evidence="11" type="synonym">fluC</name>
    <name evidence="12" type="ORF">QU605_05190</name>
</gene>
<dbReference type="EMBL" id="JAUDUY010000002">
    <property type="protein sequence ID" value="MDM9630853.1"/>
    <property type="molecule type" value="Genomic_DNA"/>
</dbReference>
<comment type="function">
    <text evidence="11">Fluoride-specific ion channel. Important for reducing fluoride concentration in the cell, thus reducing its toxicity.</text>
</comment>
<evidence type="ECO:0000256" key="4">
    <source>
        <dbReference type="ARBA" id="ARBA00022692"/>
    </source>
</evidence>
<dbReference type="InterPro" id="IPR003691">
    <property type="entry name" value="FluC"/>
</dbReference>
<keyword evidence="13" id="KW-1185">Reference proteome</keyword>
<evidence type="ECO:0000256" key="2">
    <source>
        <dbReference type="ARBA" id="ARBA00022475"/>
    </source>
</evidence>
<keyword evidence="4 11" id="KW-0812">Transmembrane</keyword>
<accession>A0ABT7WD66</accession>
<dbReference type="PANTHER" id="PTHR28259:SF1">
    <property type="entry name" value="FLUORIDE EXPORT PROTEIN 1-RELATED"/>
    <property type="match status" value="1"/>
</dbReference>
<comment type="similarity">
    <text evidence="9 11">Belongs to the fluoride channel Fluc/FEX (TC 1.A.43) family.</text>
</comment>
<evidence type="ECO:0000313" key="12">
    <source>
        <dbReference type="EMBL" id="MDM9630853.1"/>
    </source>
</evidence>